<name>A0ABD3X3V9_SINWO</name>
<evidence type="ECO:0000313" key="3">
    <source>
        <dbReference type="Proteomes" id="UP001634394"/>
    </source>
</evidence>
<reference evidence="2 3" key="1">
    <citation type="submission" date="2024-11" db="EMBL/GenBank/DDBJ databases">
        <title>Chromosome-level genome assembly of the freshwater bivalve Anodonta woodiana.</title>
        <authorList>
            <person name="Chen X."/>
        </authorList>
    </citation>
    <scope>NUCLEOTIDE SEQUENCE [LARGE SCALE GENOMIC DNA]</scope>
    <source>
        <strain evidence="2">MN2024</strain>
        <tissue evidence="2">Gills</tissue>
    </source>
</reference>
<feature type="region of interest" description="Disordered" evidence="1">
    <location>
        <begin position="1"/>
        <end position="22"/>
    </location>
</feature>
<keyword evidence="3" id="KW-1185">Reference proteome</keyword>
<accession>A0ABD3X3V9</accession>
<feature type="region of interest" description="Disordered" evidence="1">
    <location>
        <begin position="80"/>
        <end position="102"/>
    </location>
</feature>
<proteinExistence type="predicted"/>
<evidence type="ECO:0000313" key="2">
    <source>
        <dbReference type="EMBL" id="KAL3880929.1"/>
    </source>
</evidence>
<dbReference type="AlphaFoldDB" id="A0ABD3X3V9"/>
<feature type="compositionally biased region" description="Polar residues" evidence="1">
    <location>
        <begin position="80"/>
        <end position="92"/>
    </location>
</feature>
<comment type="caution">
    <text evidence="2">The sequence shown here is derived from an EMBL/GenBank/DDBJ whole genome shotgun (WGS) entry which is preliminary data.</text>
</comment>
<evidence type="ECO:0000256" key="1">
    <source>
        <dbReference type="SAM" id="MobiDB-lite"/>
    </source>
</evidence>
<dbReference type="Proteomes" id="UP001634394">
    <property type="component" value="Unassembled WGS sequence"/>
</dbReference>
<protein>
    <submittedName>
        <fullName evidence="2">Uncharacterized protein</fullName>
    </submittedName>
</protein>
<dbReference type="EMBL" id="JBJQND010000004">
    <property type="protein sequence ID" value="KAL3880929.1"/>
    <property type="molecule type" value="Genomic_DNA"/>
</dbReference>
<gene>
    <name evidence="2" type="ORF">ACJMK2_033131</name>
</gene>
<sequence>MSTLKLSGKHATTPRDPLKEHVRRHRTWIRSEEQLKNWRKVSLNQAERMHKTNGYSKYHSSERKSDITRSCRLSDDTLQTNITGSSSESHIATSHHLDYDDSERKQTIEKCLKWMETLPSKFSGMNVLSGQAIDS</sequence>
<organism evidence="2 3">
    <name type="scientific">Sinanodonta woodiana</name>
    <name type="common">Chinese pond mussel</name>
    <name type="synonym">Anodonta woodiana</name>
    <dbReference type="NCBI Taxonomy" id="1069815"/>
    <lineage>
        <taxon>Eukaryota</taxon>
        <taxon>Metazoa</taxon>
        <taxon>Spiralia</taxon>
        <taxon>Lophotrochozoa</taxon>
        <taxon>Mollusca</taxon>
        <taxon>Bivalvia</taxon>
        <taxon>Autobranchia</taxon>
        <taxon>Heteroconchia</taxon>
        <taxon>Palaeoheterodonta</taxon>
        <taxon>Unionida</taxon>
        <taxon>Unionoidea</taxon>
        <taxon>Unionidae</taxon>
        <taxon>Unioninae</taxon>
        <taxon>Sinanodonta</taxon>
    </lineage>
</organism>